<dbReference type="EMBL" id="LRPN01000037">
    <property type="protein sequence ID" value="KWZ83458.1"/>
    <property type="molecule type" value="Genomic_DNA"/>
</dbReference>
<proteinExistence type="predicted"/>
<comment type="caution">
    <text evidence="1">The sequence shown here is derived from an EMBL/GenBank/DDBJ whole genome shotgun (WGS) entry which is preliminary data.</text>
</comment>
<sequence>MPSNCTDPLFCLPEPFYSLFDKSGKNSCKFAKKETKKQDRCDRPCLDAILIRYIF</sequence>
<dbReference type="AlphaFoldDB" id="A0A133KV33"/>
<evidence type="ECO:0000313" key="1">
    <source>
        <dbReference type="EMBL" id="KWZ83458.1"/>
    </source>
</evidence>
<protein>
    <submittedName>
        <fullName evidence="1">Uncharacterized protein</fullName>
    </submittedName>
</protein>
<dbReference type="Proteomes" id="UP000070376">
    <property type="component" value="Unassembled WGS sequence"/>
</dbReference>
<accession>A0A133KV33</accession>
<organism evidence="1 2">
    <name type="scientific">Heyndrickxia coagulans</name>
    <name type="common">Weizmannia coagulans</name>
    <dbReference type="NCBI Taxonomy" id="1398"/>
    <lineage>
        <taxon>Bacteria</taxon>
        <taxon>Bacillati</taxon>
        <taxon>Bacillota</taxon>
        <taxon>Bacilli</taxon>
        <taxon>Bacillales</taxon>
        <taxon>Bacillaceae</taxon>
        <taxon>Heyndrickxia</taxon>
    </lineage>
</organism>
<gene>
    <name evidence="1" type="ORF">HMPREF3213_01234</name>
</gene>
<reference evidence="2" key="1">
    <citation type="submission" date="2016-01" db="EMBL/GenBank/DDBJ databases">
        <authorList>
            <person name="Mitreva M."/>
            <person name="Pepin K.H."/>
            <person name="Mihindukulasuriya K.A."/>
            <person name="Fulton R."/>
            <person name="Fronick C."/>
            <person name="O'Laughlin M."/>
            <person name="Miner T."/>
            <person name="Herter B."/>
            <person name="Rosa B.A."/>
            <person name="Cordes M."/>
            <person name="Tomlinson C."/>
            <person name="Wollam A."/>
            <person name="Palsikar V.B."/>
            <person name="Mardis E.R."/>
            <person name="Wilson R.K."/>
        </authorList>
    </citation>
    <scope>NUCLEOTIDE SEQUENCE [LARGE SCALE GENOMIC DNA]</scope>
    <source>
        <strain evidence="2">GED7749B</strain>
    </source>
</reference>
<evidence type="ECO:0000313" key="2">
    <source>
        <dbReference type="Proteomes" id="UP000070376"/>
    </source>
</evidence>
<name>A0A133KV33_HEYCO</name>